<keyword evidence="4" id="KW-1185">Reference proteome</keyword>
<dbReference type="Proteomes" id="UP000427716">
    <property type="component" value="Chromosome"/>
</dbReference>
<gene>
    <name evidence="3" type="ORF">GM160_00960</name>
</gene>
<organism evidence="3 4">
    <name type="scientific">Guyparkeria halophila</name>
    <dbReference type="NCBI Taxonomy" id="47960"/>
    <lineage>
        <taxon>Bacteria</taxon>
        <taxon>Pseudomonadati</taxon>
        <taxon>Pseudomonadota</taxon>
        <taxon>Gammaproteobacteria</taxon>
        <taxon>Chromatiales</taxon>
        <taxon>Thioalkalibacteraceae</taxon>
        <taxon>Guyparkeria</taxon>
    </lineage>
</organism>
<dbReference type="RefSeq" id="WP_136866782.1">
    <property type="nucleotide sequence ID" value="NZ_CP046415.1"/>
</dbReference>
<dbReference type="Pfam" id="PF11127">
    <property type="entry name" value="YgaP-like_TM"/>
    <property type="match status" value="1"/>
</dbReference>
<dbReference type="EMBL" id="CP046415">
    <property type="protein sequence ID" value="QGT77565.1"/>
    <property type="molecule type" value="Genomic_DNA"/>
</dbReference>
<dbReference type="InterPro" id="IPR021309">
    <property type="entry name" value="YgaP-like_TM"/>
</dbReference>
<proteinExistence type="predicted"/>
<evidence type="ECO:0000313" key="3">
    <source>
        <dbReference type="EMBL" id="QGT77565.1"/>
    </source>
</evidence>
<reference evidence="3 4" key="1">
    <citation type="submission" date="2019-11" db="EMBL/GenBank/DDBJ databases">
        <authorList>
            <person name="Zhang J."/>
            <person name="Sun C."/>
        </authorList>
    </citation>
    <scope>NUCLEOTIDE SEQUENCE [LARGE SCALE GENOMIC DNA]</scope>
    <source>
        <strain evidence="4">sp2</strain>
    </source>
</reference>
<dbReference type="AlphaFoldDB" id="A0A6I6CZW9"/>
<feature type="transmembrane region" description="Helical" evidence="1">
    <location>
        <begin position="37"/>
        <end position="54"/>
    </location>
</feature>
<protein>
    <submittedName>
        <fullName evidence="3">DUF2892 domain-containing protein</fullName>
    </submittedName>
</protein>
<dbReference type="KEGG" id="ghl:GM160_00960"/>
<feature type="domain" description="Inner membrane protein YgaP-like transmembrane" evidence="2">
    <location>
        <begin position="1"/>
        <end position="60"/>
    </location>
</feature>
<evidence type="ECO:0000313" key="4">
    <source>
        <dbReference type="Proteomes" id="UP000427716"/>
    </source>
</evidence>
<accession>A0A6I6CZW9</accession>
<evidence type="ECO:0000256" key="1">
    <source>
        <dbReference type="SAM" id="Phobius"/>
    </source>
</evidence>
<sequence length="71" mass="7462">MTANVGMIDKWLRIVVGVALIALALFDVIGWWGYIGIIPLATGVINFCPVYKLIGMNTRGAGQGKSGDGPA</sequence>
<keyword evidence="1" id="KW-0812">Transmembrane</keyword>
<keyword evidence="1" id="KW-0472">Membrane</keyword>
<feature type="transmembrane region" description="Helical" evidence="1">
    <location>
        <begin position="12"/>
        <end position="31"/>
    </location>
</feature>
<keyword evidence="1" id="KW-1133">Transmembrane helix</keyword>
<name>A0A6I6CZW9_9GAMM</name>
<evidence type="ECO:0000259" key="2">
    <source>
        <dbReference type="Pfam" id="PF11127"/>
    </source>
</evidence>